<evidence type="ECO:0000313" key="1">
    <source>
        <dbReference type="EMBL" id="MDN7241465.1"/>
    </source>
</evidence>
<organism evidence="1 2">
    <name type="scientific">Planococcus shixiaomingii</name>
    <dbReference type="NCBI Taxonomy" id="3058393"/>
    <lineage>
        <taxon>Bacteria</taxon>
        <taxon>Bacillati</taxon>
        <taxon>Bacillota</taxon>
        <taxon>Bacilli</taxon>
        <taxon>Bacillales</taxon>
        <taxon>Caryophanaceae</taxon>
        <taxon>Planococcus</taxon>
    </lineage>
</organism>
<proteinExistence type="predicted"/>
<accession>A0ABT8N0Q9</accession>
<dbReference type="RefSeq" id="WP_301723088.1">
    <property type="nucleotide sequence ID" value="NZ_JAUJWV010000001.1"/>
</dbReference>
<gene>
    <name evidence="1" type="ORF">QWY14_06655</name>
</gene>
<name>A0ABT8N0Q9_9BACL</name>
<evidence type="ECO:0000313" key="2">
    <source>
        <dbReference type="Proteomes" id="UP001172055"/>
    </source>
</evidence>
<dbReference type="Proteomes" id="UP001172055">
    <property type="component" value="Unassembled WGS sequence"/>
</dbReference>
<comment type="caution">
    <text evidence="1">The sequence shown here is derived from an EMBL/GenBank/DDBJ whole genome shotgun (WGS) entry which is preliminary data.</text>
</comment>
<keyword evidence="2" id="KW-1185">Reference proteome</keyword>
<reference evidence="1 2" key="1">
    <citation type="submission" date="2023-06" db="EMBL/GenBank/DDBJ databases">
        <title>Novel species in genus Planococcus.</title>
        <authorList>
            <person name="Ning S."/>
        </authorList>
    </citation>
    <scope>NUCLEOTIDE SEQUENCE [LARGE SCALE GENOMIC DNA]</scope>
    <source>
        <strain evidence="1 2">N028</strain>
    </source>
</reference>
<sequence length="47" mass="5127">MEVKEENDTDKDALSSIGAAEAFFEKIEMSGYTVHYPAAANFAVSQL</sequence>
<dbReference type="EMBL" id="JAUJWV010000001">
    <property type="protein sequence ID" value="MDN7241465.1"/>
    <property type="molecule type" value="Genomic_DNA"/>
</dbReference>
<protein>
    <submittedName>
        <fullName evidence="1">Uncharacterized protein</fullName>
    </submittedName>
</protein>